<keyword evidence="1" id="KW-1133">Transmembrane helix</keyword>
<feature type="transmembrane region" description="Helical" evidence="1">
    <location>
        <begin position="16"/>
        <end position="35"/>
    </location>
</feature>
<evidence type="ECO:0000313" key="2">
    <source>
        <dbReference type="EMBL" id="MBA8888987.1"/>
    </source>
</evidence>
<accession>A0A839EWH7</accession>
<sequence>MTERSPSALPFSDMRTAGAIIVAASLLALLMMAHHPSGSTRDMAVFVEQVARVGALNRVVHGALIALLAALLFGFAEFSRVFGAGRPLVRAALVAYAIGTAAGIGAATINGFAVGRVAAHYAGADTVALEQLRALLHFGWAMNQSLADLGEVARAIAIVLWSLAILRTRTQRLLGASGVLVGGALALALLGGWLTLDVRGMLLAVLCASAWNVALGVQLLRGRLSAAAHPVA</sequence>
<proteinExistence type="predicted"/>
<reference evidence="2 3" key="1">
    <citation type="submission" date="2020-07" db="EMBL/GenBank/DDBJ databases">
        <title>Genomic Encyclopedia of Type Strains, Phase IV (KMG-V): Genome sequencing to study the core and pangenomes of soil and plant-associated prokaryotes.</title>
        <authorList>
            <person name="Whitman W."/>
        </authorList>
    </citation>
    <scope>NUCLEOTIDE SEQUENCE [LARGE SCALE GENOMIC DNA]</scope>
    <source>
        <strain evidence="2 3">RH2WT43</strain>
    </source>
</reference>
<evidence type="ECO:0000313" key="3">
    <source>
        <dbReference type="Proteomes" id="UP000550401"/>
    </source>
</evidence>
<feature type="transmembrane region" description="Helical" evidence="1">
    <location>
        <begin position="200"/>
        <end position="220"/>
    </location>
</feature>
<gene>
    <name evidence="2" type="ORF">FHW12_003223</name>
</gene>
<organism evidence="2 3">
    <name type="scientific">Dokdonella fugitiva</name>
    <dbReference type="NCBI Taxonomy" id="328517"/>
    <lineage>
        <taxon>Bacteria</taxon>
        <taxon>Pseudomonadati</taxon>
        <taxon>Pseudomonadota</taxon>
        <taxon>Gammaproteobacteria</taxon>
        <taxon>Lysobacterales</taxon>
        <taxon>Rhodanobacteraceae</taxon>
        <taxon>Dokdonella</taxon>
    </lineage>
</organism>
<keyword evidence="1" id="KW-0812">Transmembrane</keyword>
<keyword evidence="1" id="KW-0472">Membrane</keyword>
<dbReference type="AlphaFoldDB" id="A0A839EWH7"/>
<protein>
    <recommendedName>
        <fullName evidence="4">DUF4386 family protein</fullName>
    </recommendedName>
</protein>
<feature type="transmembrane region" description="Helical" evidence="1">
    <location>
        <begin position="55"/>
        <end position="76"/>
    </location>
</feature>
<name>A0A839EWH7_9GAMM</name>
<evidence type="ECO:0000256" key="1">
    <source>
        <dbReference type="SAM" id="Phobius"/>
    </source>
</evidence>
<dbReference type="EMBL" id="JACGXL010000005">
    <property type="protein sequence ID" value="MBA8888987.1"/>
    <property type="molecule type" value="Genomic_DNA"/>
</dbReference>
<dbReference type="RefSeq" id="WP_182532030.1">
    <property type="nucleotide sequence ID" value="NZ_JACGXL010000005.1"/>
</dbReference>
<feature type="transmembrane region" description="Helical" evidence="1">
    <location>
        <begin position="173"/>
        <end position="194"/>
    </location>
</feature>
<feature type="transmembrane region" description="Helical" evidence="1">
    <location>
        <begin position="88"/>
        <end position="109"/>
    </location>
</feature>
<dbReference type="Proteomes" id="UP000550401">
    <property type="component" value="Unassembled WGS sequence"/>
</dbReference>
<comment type="caution">
    <text evidence="2">The sequence shown here is derived from an EMBL/GenBank/DDBJ whole genome shotgun (WGS) entry which is preliminary data.</text>
</comment>
<keyword evidence="3" id="KW-1185">Reference proteome</keyword>
<evidence type="ECO:0008006" key="4">
    <source>
        <dbReference type="Google" id="ProtNLM"/>
    </source>
</evidence>